<comment type="caution">
    <text evidence="2">The sequence shown here is derived from an EMBL/GenBank/DDBJ whole genome shotgun (WGS) entry which is preliminary data.</text>
</comment>
<keyword evidence="1" id="KW-1133">Transmembrane helix</keyword>
<dbReference type="EMBL" id="CAJNOR010000684">
    <property type="protein sequence ID" value="CAF0981131.1"/>
    <property type="molecule type" value="Genomic_DNA"/>
</dbReference>
<proteinExistence type="predicted"/>
<dbReference type="AlphaFoldDB" id="A0A814FIL9"/>
<gene>
    <name evidence="2" type="ORF">XAT740_LOCUS12187</name>
</gene>
<feature type="transmembrane region" description="Helical" evidence="1">
    <location>
        <begin position="75"/>
        <end position="95"/>
    </location>
</feature>
<organism evidence="2 3">
    <name type="scientific">Adineta ricciae</name>
    <name type="common">Rotifer</name>
    <dbReference type="NCBI Taxonomy" id="249248"/>
    <lineage>
        <taxon>Eukaryota</taxon>
        <taxon>Metazoa</taxon>
        <taxon>Spiralia</taxon>
        <taxon>Gnathifera</taxon>
        <taxon>Rotifera</taxon>
        <taxon>Eurotatoria</taxon>
        <taxon>Bdelloidea</taxon>
        <taxon>Adinetida</taxon>
        <taxon>Adinetidae</taxon>
        <taxon>Adineta</taxon>
    </lineage>
</organism>
<reference evidence="2" key="1">
    <citation type="submission" date="2021-02" db="EMBL/GenBank/DDBJ databases">
        <authorList>
            <person name="Nowell W R."/>
        </authorList>
    </citation>
    <scope>NUCLEOTIDE SEQUENCE</scope>
</reference>
<protein>
    <submittedName>
        <fullName evidence="2">Uncharacterized protein</fullName>
    </submittedName>
</protein>
<keyword evidence="1" id="KW-0812">Transmembrane</keyword>
<sequence length="348" mass="40514">MTGRYRQSWYRPYLLSCARELIDGTDQLLDFIYNYVEIPIQSVCSYCINFSLTSSNRSLWFHCLSNSTQILVQSYVITFVLYFLGFVLANIYAFAIQKHYFLDPILSIDRQCMNIQFVHVNNNKSIFPDTSLKENFLRENIIIGQESSRNSANDHEQLHALFDSLQDSFFVICQRSLYLYARFQSYSPLLHSTHLSYRFSLSKYASSFAIDQPPFIDLCVHATNHSHLEQIQSRLRSRATKSYSSVNIFLFDFNYTQVSITLYELNKNSTHLERVSIHTGWLRDLYSQFDSFKYNYALSTVLFDGLSLGQSFVDYFRYSHIPVPADPLLALTEMVQESVLTLPLCAFS</sequence>
<evidence type="ECO:0000313" key="3">
    <source>
        <dbReference type="Proteomes" id="UP000663828"/>
    </source>
</evidence>
<accession>A0A814FIL9</accession>
<name>A0A814FIL9_ADIRI</name>
<dbReference type="Proteomes" id="UP000663828">
    <property type="component" value="Unassembled WGS sequence"/>
</dbReference>
<evidence type="ECO:0000313" key="2">
    <source>
        <dbReference type="EMBL" id="CAF0981131.1"/>
    </source>
</evidence>
<evidence type="ECO:0000256" key="1">
    <source>
        <dbReference type="SAM" id="Phobius"/>
    </source>
</evidence>
<keyword evidence="1" id="KW-0472">Membrane</keyword>
<keyword evidence="3" id="KW-1185">Reference proteome</keyword>